<evidence type="ECO:0000256" key="2">
    <source>
        <dbReference type="SAM" id="Phobius"/>
    </source>
</evidence>
<evidence type="ECO:0000313" key="4">
    <source>
        <dbReference type="Proteomes" id="UP001143747"/>
    </source>
</evidence>
<feature type="compositionally biased region" description="Basic and acidic residues" evidence="1">
    <location>
        <begin position="1"/>
        <end position="16"/>
    </location>
</feature>
<keyword evidence="4" id="KW-1185">Reference proteome</keyword>
<gene>
    <name evidence="3" type="ORF">L0665_03890</name>
</gene>
<keyword evidence="2" id="KW-0472">Membrane</keyword>
<reference evidence="3" key="1">
    <citation type="submission" date="2022-01" db="EMBL/GenBank/DDBJ databases">
        <title>Draft genome of Methanogenium marinum DSM 15558.</title>
        <authorList>
            <person name="Chen S.-C."/>
            <person name="You Y.-T."/>
        </authorList>
    </citation>
    <scope>NUCLEOTIDE SEQUENCE</scope>
    <source>
        <strain evidence="3">DSM 15558</strain>
    </source>
</reference>
<proteinExistence type="predicted"/>
<protein>
    <submittedName>
        <fullName evidence="3">Uncharacterized protein</fullName>
    </submittedName>
</protein>
<keyword evidence="2" id="KW-0812">Transmembrane</keyword>
<feature type="region of interest" description="Disordered" evidence="1">
    <location>
        <begin position="1"/>
        <end position="27"/>
    </location>
</feature>
<organism evidence="3 4">
    <name type="scientific">Methanogenium marinum</name>
    <dbReference type="NCBI Taxonomy" id="348610"/>
    <lineage>
        <taxon>Archaea</taxon>
        <taxon>Methanobacteriati</taxon>
        <taxon>Methanobacteriota</taxon>
        <taxon>Stenosarchaea group</taxon>
        <taxon>Methanomicrobia</taxon>
        <taxon>Methanomicrobiales</taxon>
        <taxon>Methanomicrobiaceae</taxon>
        <taxon>Methanogenium</taxon>
    </lineage>
</organism>
<comment type="caution">
    <text evidence="3">The sequence shown here is derived from an EMBL/GenBank/DDBJ whole genome shotgun (WGS) entry which is preliminary data.</text>
</comment>
<dbReference type="RefSeq" id="WP_274924401.1">
    <property type="nucleotide sequence ID" value="NZ_JAKELO010000002.1"/>
</dbReference>
<evidence type="ECO:0000256" key="1">
    <source>
        <dbReference type="SAM" id="MobiDB-lite"/>
    </source>
</evidence>
<dbReference type="Proteomes" id="UP001143747">
    <property type="component" value="Unassembled WGS sequence"/>
</dbReference>
<name>A0A9Q4PXZ4_9EURY</name>
<dbReference type="AlphaFoldDB" id="A0A9Q4PXZ4"/>
<evidence type="ECO:0000313" key="3">
    <source>
        <dbReference type="EMBL" id="MDE4907753.1"/>
    </source>
</evidence>
<keyword evidence="2" id="KW-1133">Transmembrane helix</keyword>
<accession>A0A9Q4PXZ4</accession>
<dbReference type="EMBL" id="JAKELO010000002">
    <property type="protein sequence ID" value="MDE4907753.1"/>
    <property type="molecule type" value="Genomic_DNA"/>
</dbReference>
<feature type="transmembrane region" description="Helical" evidence="2">
    <location>
        <begin position="105"/>
        <end position="125"/>
    </location>
</feature>
<sequence>MNSISDSEKHETEPSKYRVIQHGGSSDPTTKIRDLSFILDHWDVFTENLEDPILDEQFSTAMVGSAYTRSSSALTLRQLFGMWRKGEGIHARFYDENREIITEPLYMVGMGGSVLSGAFVFWGIVPSQGLIVISDICPELGKCSVRSNIVRYLKASKEV</sequence>